<name>A0A1Y4QYV6_9ENTE</name>
<gene>
    <name evidence="1" type="ORF">B5E88_07695</name>
</gene>
<comment type="caution">
    <text evidence="1">The sequence shown here is derived from an EMBL/GenBank/DDBJ whole genome shotgun (WGS) entry which is preliminary data.</text>
</comment>
<dbReference type="RefSeq" id="WP_087215182.1">
    <property type="nucleotide sequence ID" value="NZ_CP144490.1"/>
</dbReference>
<sequence length="214" mass="25023">MKSSLSNKKTINKYMEAVNKIIKNSNKQAIKLGIFHLQNHLTRQIQARAIEQVIIGDEWEKEEEWLLTCIYKMPHEYIKSGTDIKVNISSFPCVSFVASKTRLINCFKWIGYPVNPFLQGTNHSPIYYLYPLNVIYCSNGMHSFSTGTLESNSYIRTDKIINLKNSYSSIYFDGKYFRKIDTNKKLFKAPSLEFGILYEIGRFVLKLDIHWFDF</sequence>
<accession>A0A1Y4QYV6</accession>
<dbReference type="Proteomes" id="UP000196074">
    <property type="component" value="Unassembled WGS sequence"/>
</dbReference>
<proteinExistence type="predicted"/>
<protein>
    <submittedName>
        <fullName evidence="1">Uncharacterized protein</fullName>
    </submittedName>
</protein>
<dbReference type="Pfam" id="PF20457">
    <property type="entry name" value="DUF6710"/>
    <property type="match status" value="1"/>
</dbReference>
<dbReference type="InterPro" id="IPR046556">
    <property type="entry name" value="DUF6710"/>
</dbReference>
<organism evidence="1 2">
    <name type="scientific">Enterococcus cecorum</name>
    <dbReference type="NCBI Taxonomy" id="44008"/>
    <lineage>
        <taxon>Bacteria</taxon>
        <taxon>Bacillati</taxon>
        <taxon>Bacillota</taxon>
        <taxon>Bacilli</taxon>
        <taxon>Lactobacillales</taxon>
        <taxon>Enterococcaceae</taxon>
        <taxon>Enterococcus</taxon>
    </lineage>
</organism>
<dbReference type="AlphaFoldDB" id="A0A1Y4QYV6"/>
<reference evidence="2" key="1">
    <citation type="submission" date="2017-04" db="EMBL/GenBank/DDBJ databases">
        <title>Function of individual gut microbiota members based on whole genome sequencing of pure cultures obtained from chicken caecum.</title>
        <authorList>
            <person name="Medvecky M."/>
            <person name="Cejkova D."/>
            <person name="Polansky O."/>
            <person name="Karasova D."/>
            <person name="Kubasova T."/>
            <person name="Cizek A."/>
            <person name="Rychlik I."/>
        </authorList>
    </citation>
    <scope>NUCLEOTIDE SEQUENCE [LARGE SCALE GENOMIC DNA]</scope>
    <source>
        <strain evidence="2">An144</strain>
    </source>
</reference>
<evidence type="ECO:0000313" key="1">
    <source>
        <dbReference type="EMBL" id="OUQ10071.1"/>
    </source>
</evidence>
<dbReference type="EMBL" id="NFLC01000013">
    <property type="protein sequence ID" value="OUQ10071.1"/>
    <property type="molecule type" value="Genomic_DNA"/>
</dbReference>
<evidence type="ECO:0000313" key="2">
    <source>
        <dbReference type="Proteomes" id="UP000196074"/>
    </source>
</evidence>